<dbReference type="SUPFAM" id="SSF46689">
    <property type="entry name" value="Homeodomain-like"/>
    <property type="match status" value="1"/>
</dbReference>
<dbReference type="Pfam" id="PF13556">
    <property type="entry name" value="HTH_30"/>
    <property type="match status" value="1"/>
</dbReference>
<feature type="domain" description="PucR C-terminal helix-turn-helix" evidence="1">
    <location>
        <begin position="349"/>
        <end position="400"/>
    </location>
</feature>
<proteinExistence type="predicted"/>
<dbReference type="InterPro" id="IPR009057">
    <property type="entry name" value="Homeodomain-like_sf"/>
</dbReference>
<dbReference type="InterPro" id="IPR025736">
    <property type="entry name" value="PucR_C-HTH_dom"/>
</dbReference>
<evidence type="ECO:0000313" key="2">
    <source>
        <dbReference type="EMBL" id="ACV59149.1"/>
    </source>
</evidence>
<reference evidence="2 3" key="2">
    <citation type="journal article" date="2010" name="Stand. Genomic Sci.">
        <title>Complete genome sequence of Alicyclobacillus acidocaldarius type strain (104-IA).</title>
        <authorList>
            <person name="Mavromatis K."/>
            <person name="Sikorski J."/>
            <person name="Lapidus A."/>
            <person name="Glavina Del Rio T."/>
            <person name="Copeland A."/>
            <person name="Tice H."/>
            <person name="Cheng J.F."/>
            <person name="Lucas S."/>
            <person name="Chen F."/>
            <person name="Nolan M."/>
            <person name="Bruce D."/>
            <person name="Goodwin L."/>
            <person name="Pitluck S."/>
            <person name="Ivanova N."/>
            <person name="Ovchinnikova G."/>
            <person name="Pati A."/>
            <person name="Chen A."/>
            <person name="Palaniappan K."/>
            <person name="Land M."/>
            <person name="Hauser L."/>
            <person name="Chang Y.J."/>
            <person name="Jeffries C.D."/>
            <person name="Chain P."/>
            <person name="Meincke L."/>
            <person name="Sims D."/>
            <person name="Chertkov O."/>
            <person name="Han C."/>
            <person name="Brettin T."/>
            <person name="Detter J.C."/>
            <person name="Wahrenburg C."/>
            <person name="Rohde M."/>
            <person name="Pukall R."/>
            <person name="Goker M."/>
            <person name="Bristow J."/>
            <person name="Eisen J.A."/>
            <person name="Markowitz V."/>
            <person name="Hugenholtz P."/>
            <person name="Klenk H.P."/>
            <person name="Kyrpides N.C."/>
        </authorList>
    </citation>
    <scope>NUCLEOTIDE SEQUENCE [LARGE SCALE GENOMIC DNA]</scope>
    <source>
        <strain evidence="3">ATCC 27009 / DSM 446 / BCRC 14685 / JCM 5260 / KCTC 1825 / NBRC 15652 / NCIMB 11725 / NRRL B-14509 / 104-IA</strain>
    </source>
</reference>
<dbReference type="Gene3D" id="1.10.10.2840">
    <property type="entry name" value="PucR C-terminal helix-turn-helix domain"/>
    <property type="match status" value="1"/>
</dbReference>
<dbReference type="Proteomes" id="UP000001917">
    <property type="component" value="Chromosome"/>
</dbReference>
<gene>
    <name evidence="2" type="ordered locus">Aaci_2140</name>
</gene>
<dbReference type="InterPro" id="IPR051448">
    <property type="entry name" value="CdaR-like_regulators"/>
</dbReference>
<dbReference type="PANTHER" id="PTHR33744">
    <property type="entry name" value="CARBOHYDRATE DIACID REGULATOR"/>
    <property type="match status" value="1"/>
</dbReference>
<protein>
    <submittedName>
        <fullName evidence="2">Putative transcriptional regulator, PucR family</fullName>
    </submittedName>
</protein>
<dbReference type="eggNOG" id="COG2508">
    <property type="taxonomic scope" value="Bacteria"/>
</dbReference>
<dbReference type="AlphaFoldDB" id="C8WQY0"/>
<reference evidence="3" key="1">
    <citation type="submission" date="2009-09" db="EMBL/GenBank/DDBJ databases">
        <title>The complete chromosome of Alicyclobacillus acidocaldarius subsp. acidocaldarius DSM 446.</title>
        <authorList>
            <consortium name="US DOE Joint Genome Institute (JGI-PGF)"/>
            <person name="Lucas S."/>
            <person name="Copeland A."/>
            <person name="Lapidus A."/>
            <person name="Glavina del Rio T."/>
            <person name="Dalin E."/>
            <person name="Tice H."/>
            <person name="Bruce D."/>
            <person name="Goodwin L."/>
            <person name="Pitluck S."/>
            <person name="Kyrpides N."/>
            <person name="Mavromatis K."/>
            <person name="Ivanova N."/>
            <person name="Ovchinnikova G."/>
            <person name="Chertkov O."/>
            <person name="Sims D."/>
            <person name="Brettin T."/>
            <person name="Detter J.C."/>
            <person name="Han C."/>
            <person name="Larimer F."/>
            <person name="Land M."/>
            <person name="Hauser L."/>
            <person name="Markowitz V."/>
            <person name="Cheng J.-F."/>
            <person name="Hugenholtz P."/>
            <person name="Woyke T."/>
            <person name="Wu D."/>
            <person name="Pukall R."/>
            <person name="Klenk H.-P."/>
            <person name="Eisen J.A."/>
        </authorList>
    </citation>
    <scope>NUCLEOTIDE SEQUENCE [LARGE SCALE GENOMIC DNA]</scope>
    <source>
        <strain evidence="3">ATCC 27009 / DSM 446 / BCRC 14685 / JCM 5260 / KCTC 1825 / NBRC 15652 / NCIMB 11725 / NRRL B-14509 / 104-IA</strain>
    </source>
</reference>
<accession>C8WQY0</accession>
<organism evidence="2 3">
    <name type="scientific">Alicyclobacillus acidocaldarius subsp. acidocaldarius (strain ATCC 27009 / DSM 446 / BCRC 14685 / JCM 5260 / KCTC 1825 / NBRC 15652 / NCIMB 11725 / NRRL B-14509 / 104-IA)</name>
    <name type="common">Bacillus acidocaldarius</name>
    <dbReference type="NCBI Taxonomy" id="521098"/>
    <lineage>
        <taxon>Bacteria</taxon>
        <taxon>Bacillati</taxon>
        <taxon>Bacillota</taxon>
        <taxon>Bacilli</taxon>
        <taxon>Bacillales</taxon>
        <taxon>Alicyclobacillaceae</taxon>
        <taxon>Alicyclobacillus</taxon>
    </lineage>
</organism>
<dbReference type="SMR" id="C8WQY0"/>
<sequence>MIPFRIERTEPVEGRPGASGVQEPRSPCFLRRVRLGAGVLESMENANVLRVGAKMNMEFQAELVSRFFGALGKSCAWVPWTPSLPNAPIGEWVEGPEGAFYMRVRDDLGVDGTSLAPGERAFLTWALSSSPGQGDAEPMARLRRCPARDLVAAAAGRACAEPIRQAAASVPLSAYPAHLVAIEWSTRVGGASEHRESADMVKKVTEAYVEVEAWRLSPHIPLAIASVARAALRHAWLSLGHAEMDVRGISALAAQLANALRSEAMIDARVAVSGVIRTPQDAAAGVAMLELARREAVRRNTEAVVFGDDPVRMALLWLDEPSRAAFLRSVSAISEEETKHWPEGWGEIAEAMVRSNLNISEAARSLYMHRNTLLARIEKLREISGLDVRRGTDAFALFAAGALLQGQSALD</sequence>
<dbReference type="KEGG" id="aac:Aaci_2140"/>
<dbReference type="HOGENOM" id="CLU_775310_0_0_9"/>
<dbReference type="InterPro" id="IPR042070">
    <property type="entry name" value="PucR_C-HTH_sf"/>
</dbReference>
<evidence type="ECO:0000259" key="1">
    <source>
        <dbReference type="Pfam" id="PF13556"/>
    </source>
</evidence>
<name>C8WQY0_ALIAD</name>
<dbReference type="EMBL" id="CP001727">
    <property type="protein sequence ID" value="ACV59149.1"/>
    <property type="molecule type" value="Genomic_DNA"/>
</dbReference>
<evidence type="ECO:0000313" key="3">
    <source>
        <dbReference type="Proteomes" id="UP000001917"/>
    </source>
</evidence>
<keyword evidence="3" id="KW-1185">Reference proteome</keyword>
<dbReference type="STRING" id="521098.Aaci_2140"/>